<dbReference type="InterPro" id="IPR006043">
    <property type="entry name" value="NCS2"/>
</dbReference>
<feature type="transmembrane region" description="Helical" evidence="9">
    <location>
        <begin position="258"/>
        <end position="278"/>
    </location>
</feature>
<dbReference type="InterPro" id="IPR036259">
    <property type="entry name" value="MFS_trans_sf"/>
</dbReference>
<evidence type="ECO:0000256" key="3">
    <source>
        <dbReference type="ARBA" id="ARBA00022448"/>
    </source>
</evidence>
<dbReference type="PROSITE" id="PS01116">
    <property type="entry name" value="XANTH_URACIL_PERMASE"/>
    <property type="match status" value="1"/>
</dbReference>
<dbReference type="PANTHER" id="PTHR42810:SF4">
    <property type="entry name" value="URIC ACID TRANSPORTER UACT"/>
    <property type="match status" value="1"/>
</dbReference>
<evidence type="ECO:0000256" key="7">
    <source>
        <dbReference type="ARBA" id="ARBA00023136"/>
    </source>
</evidence>
<dbReference type="NCBIfam" id="TIGR03173">
    <property type="entry name" value="pbuX"/>
    <property type="match status" value="1"/>
</dbReference>
<feature type="transmembrane region" description="Helical" evidence="9">
    <location>
        <begin position="160"/>
        <end position="181"/>
    </location>
</feature>
<feature type="transmembrane region" description="Helical" evidence="9">
    <location>
        <begin position="342"/>
        <end position="365"/>
    </location>
</feature>
<feature type="transmembrane region" description="Helical" evidence="9">
    <location>
        <begin position="402"/>
        <end position="421"/>
    </location>
</feature>
<sequence>MAAVPRFTARSTEPADPAVPAPPAPPVHPVDRRVPPGRLLAGGFQHVAASYAGVVAPPLVLGAYVGLSPLEITFLVSAALFTAGIATLLQTIGFWKVGARMPFVNGVSFAGVAPMLAIADTHTPKRDALPVIFGAVMVAGALGFLLAPYFCKLVRFFPPVVSGTVITLIGITLLPVSFGWIQGGHPDRPASLTNLGLAGATLVTVLLLRRLLKGFLQQIAILLGLLAGTLIALPAGAVDLTPARHAALVGFPEPFHFGAPQFALSAIVSMCVLMLVCMTESTADMLALGEIVGREADEKTIAGGLRADTLGTALSPLFNGFANSAFAQNVGLVALTRVRSRFVVATCGLMFLLLGLSPVFASLIAVVPQPVLGGAGIVLFGTVAASGVNVLLKAGLDQGDNLLIAAVSLGMGMIPVVSRTFYGNTAIPETLKIILDSGVSAGCLTAVLLNLAFHHLRVRRPVRGD</sequence>
<feature type="transmembrane region" description="Helical" evidence="9">
    <location>
        <begin position="102"/>
        <end position="119"/>
    </location>
</feature>
<evidence type="ECO:0000256" key="4">
    <source>
        <dbReference type="ARBA" id="ARBA00022475"/>
    </source>
</evidence>
<keyword evidence="11" id="KW-1185">Reference proteome</keyword>
<evidence type="ECO:0000256" key="6">
    <source>
        <dbReference type="ARBA" id="ARBA00022989"/>
    </source>
</evidence>
<comment type="subcellular location">
    <subcellularLocation>
        <location evidence="1">Cell membrane</location>
        <topology evidence="1">Multi-pass membrane protein</topology>
    </subcellularLocation>
</comment>
<dbReference type="Pfam" id="PF00860">
    <property type="entry name" value="Xan_ur_permease"/>
    <property type="match status" value="1"/>
</dbReference>
<dbReference type="InterPro" id="IPR017588">
    <property type="entry name" value="UacT-like"/>
</dbReference>
<feature type="transmembrane region" description="Helical" evidence="9">
    <location>
        <begin position="193"/>
        <end position="212"/>
    </location>
</feature>
<reference evidence="11" key="1">
    <citation type="journal article" date="2019" name="Int. J. Syst. Evol. Microbiol.">
        <title>The Global Catalogue of Microorganisms (GCM) 10K type strain sequencing project: providing services to taxonomists for standard genome sequencing and annotation.</title>
        <authorList>
            <consortium name="The Broad Institute Genomics Platform"/>
            <consortium name="The Broad Institute Genome Sequencing Center for Infectious Disease"/>
            <person name="Wu L."/>
            <person name="Ma J."/>
        </authorList>
    </citation>
    <scope>NUCLEOTIDE SEQUENCE [LARGE SCALE GENOMIC DNA]</scope>
    <source>
        <strain evidence="11">JCM 10649</strain>
    </source>
</reference>
<dbReference type="InterPro" id="IPR006042">
    <property type="entry name" value="Xan_ur_permease"/>
</dbReference>
<accession>A0ABP3JB01</accession>
<dbReference type="PANTHER" id="PTHR42810">
    <property type="entry name" value="PURINE PERMEASE C1399.01C-RELATED"/>
    <property type="match status" value="1"/>
</dbReference>
<comment type="caution">
    <text evidence="10">The sequence shown here is derived from an EMBL/GenBank/DDBJ whole genome shotgun (WGS) entry which is preliminary data.</text>
</comment>
<organism evidence="10 11">
    <name type="scientific">Streptomyces stramineus</name>
    <dbReference type="NCBI Taxonomy" id="173861"/>
    <lineage>
        <taxon>Bacteria</taxon>
        <taxon>Bacillati</taxon>
        <taxon>Actinomycetota</taxon>
        <taxon>Actinomycetes</taxon>
        <taxon>Kitasatosporales</taxon>
        <taxon>Streptomycetaceae</taxon>
        <taxon>Streptomyces</taxon>
    </lineage>
</organism>
<feature type="region of interest" description="Disordered" evidence="8">
    <location>
        <begin position="1"/>
        <end position="32"/>
    </location>
</feature>
<feature type="transmembrane region" description="Helical" evidence="9">
    <location>
        <begin position="433"/>
        <end position="453"/>
    </location>
</feature>
<keyword evidence="5 9" id="KW-0812">Transmembrane</keyword>
<keyword evidence="7 9" id="KW-0472">Membrane</keyword>
<evidence type="ECO:0000313" key="10">
    <source>
        <dbReference type="EMBL" id="GAA0447411.1"/>
    </source>
</evidence>
<proteinExistence type="inferred from homology"/>
<keyword evidence="4" id="KW-1003">Cell membrane</keyword>
<evidence type="ECO:0000256" key="9">
    <source>
        <dbReference type="SAM" id="Phobius"/>
    </source>
</evidence>
<feature type="transmembrane region" description="Helical" evidence="9">
    <location>
        <begin position="131"/>
        <end position="151"/>
    </location>
</feature>
<evidence type="ECO:0000256" key="8">
    <source>
        <dbReference type="SAM" id="MobiDB-lite"/>
    </source>
</evidence>
<evidence type="ECO:0000313" key="11">
    <source>
        <dbReference type="Proteomes" id="UP001499895"/>
    </source>
</evidence>
<dbReference type="EMBL" id="BAAAHB010000004">
    <property type="protein sequence ID" value="GAA0447411.1"/>
    <property type="molecule type" value="Genomic_DNA"/>
</dbReference>
<feature type="transmembrane region" description="Helical" evidence="9">
    <location>
        <begin position="371"/>
        <end position="390"/>
    </location>
</feature>
<dbReference type="RefSeq" id="WP_425581465.1">
    <property type="nucleotide sequence ID" value="NZ_BAAAHB010000004.1"/>
</dbReference>
<dbReference type="SUPFAM" id="SSF103473">
    <property type="entry name" value="MFS general substrate transporter"/>
    <property type="match status" value="1"/>
</dbReference>
<dbReference type="NCBIfam" id="TIGR00801">
    <property type="entry name" value="ncs2"/>
    <property type="match status" value="1"/>
</dbReference>
<keyword evidence="3" id="KW-0813">Transport</keyword>
<feature type="compositionally biased region" description="Pro residues" evidence="8">
    <location>
        <begin position="17"/>
        <end position="28"/>
    </location>
</feature>
<feature type="transmembrane region" description="Helical" evidence="9">
    <location>
        <begin position="219"/>
        <end position="238"/>
    </location>
</feature>
<feature type="transmembrane region" description="Helical" evidence="9">
    <location>
        <begin position="72"/>
        <end position="95"/>
    </location>
</feature>
<name>A0ABP3JB01_9ACTN</name>
<evidence type="ECO:0000256" key="2">
    <source>
        <dbReference type="ARBA" id="ARBA00008821"/>
    </source>
</evidence>
<comment type="similarity">
    <text evidence="2">Belongs to the nucleobase:cation symporter-2 (NCS2) (TC 2.A.40) family.</text>
</comment>
<evidence type="ECO:0000256" key="1">
    <source>
        <dbReference type="ARBA" id="ARBA00004651"/>
    </source>
</evidence>
<keyword evidence="6 9" id="KW-1133">Transmembrane helix</keyword>
<dbReference type="Proteomes" id="UP001499895">
    <property type="component" value="Unassembled WGS sequence"/>
</dbReference>
<evidence type="ECO:0000256" key="5">
    <source>
        <dbReference type="ARBA" id="ARBA00022692"/>
    </source>
</evidence>
<gene>
    <name evidence="10" type="ORF">GCM10009544_07760</name>
</gene>
<protein>
    <submittedName>
        <fullName evidence="10">Nucleobase:cation symporter-2 family protein</fullName>
    </submittedName>
</protein>
<dbReference type="NCBIfam" id="NF037981">
    <property type="entry name" value="NCS2_1"/>
    <property type="match status" value="1"/>
</dbReference>
<feature type="transmembrane region" description="Helical" evidence="9">
    <location>
        <begin position="48"/>
        <end position="66"/>
    </location>
</feature>